<evidence type="ECO:0000313" key="3">
    <source>
        <dbReference type="Proteomes" id="UP000651057"/>
    </source>
</evidence>
<dbReference type="EMBL" id="JAERQJ010000003">
    <property type="protein sequence ID" value="MBL0683824.1"/>
    <property type="molecule type" value="Genomic_DNA"/>
</dbReference>
<keyword evidence="1" id="KW-0472">Membrane</keyword>
<keyword evidence="1" id="KW-0812">Transmembrane</keyword>
<proteinExistence type="predicted"/>
<keyword evidence="1" id="KW-1133">Transmembrane helix</keyword>
<evidence type="ECO:0000313" key="2">
    <source>
        <dbReference type="EMBL" id="MBL0683824.1"/>
    </source>
</evidence>
<reference evidence="2" key="1">
    <citation type="submission" date="2021-01" db="EMBL/GenBank/DDBJ databases">
        <authorList>
            <person name="Zhong Y.L."/>
        </authorList>
    </citation>
    <scope>NUCLEOTIDE SEQUENCE</scope>
    <source>
        <strain evidence="2">KCTC 23302</strain>
    </source>
</reference>
<name>A0A937A3R3_9FLAO</name>
<dbReference type="AlphaFoldDB" id="A0A937A3R3"/>
<dbReference type="Proteomes" id="UP000651057">
    <property type="component" value="Unassembled WGS sequence"/>
</dbReference>
<accession>A0A937A3R3</accession>
<evidence type="ECO:0000256" key="1">
    <source>
        <dbReference type="SAM" id="Phobius"/>
    </source>
</evidence>
<dbReference type="RefSeq" id="WP_201919179.1">
    <property type="nucleotide sequence ID" value="NZ_BAABAX010000005.1"/>
</dbReference>
<protein>
    <submittedName>
        <fullName evidence="2">Uncharacterized protein</fullName>
    </submittedName>
</protein>
<organism evidence="2 3">
    <name type="scientific">Aquimarina mytili</name>
    <dbReference type="NCBI Taxonomy" id="874423"/>
    <lineage>
        <taxon>Bacteria</taxon>
        <taxon>Pseudomonadati</taxon>
        <taxon>Bacteroidota</taxon>
        <taxon>Flavobacteriia</taxon>
        <taxon>Flavobacteriales</taxon>
        <taxon>Flavobacteriaceae</taxon>
        <taxon>Aquimarina</taxon>
    </lineage>
</organism>
<keyword evidence="3" id="KW-1185">Reference proteome</keyword>
<sequence>MKYFIYALIAIAAGLMIYNATHLDFDNILAEDSKTALIGVIAPACVILLMLILLVSRKIQQKKKGK</sequence>
<feature type="transmembrane region" description="Helical" evidence="1">
    <location>
        <begin position="35"/>
        <end position="56"/>
    </location>
</feature>
<comment type="caution">
    <text evidence="2">The sequence shown here is derived from an EMBL/GenBank/DDBJ whole genome shotgun (WGS) entry which is preliminary data.</text>
</comment>
<gene>
    <name evidence="2" type="ORF">JJQ60_09875</name>
</gene>